<organism evidence="2">
    <name type="scientific">marine sediment metagenome</name>
    <dbReference type="NCBI Taxonomy" id="412755"/>
    <lineage>
        <taxon>unclassified sequences</taxon>
        <taxon>metagenomes</taxon>
        <taxon>ecological metagenomes</taxon>
    </lineage>
</organism>
<proteinExistence type="predicted"/>
<dbReference type="EMBL" id="LAZR01020591">
    <property type="protein sequence ID" value="KKL88344.1"/>
    <property type="molecule type" value="Genomic_DNA"/>
</dbReference>
<comment type="caution">
    <text evidence="2">The sequence shown here is derived from an EMBL/GenBank/DDBJ whole genome shotgun (WGS) entry which is preliminary data.</text>
</comment>
<evidence type="ECO:0000256" key="1">
    <source>
        <dbReference type="SAM" id="MobiDB-lite"/>
    </source>
</evidence>
<accession>A0A0F9FPE0</accession>
<sequence>MRLYHKFYRQQNPGRRMALLRGEKKEVHDVLMRTLENPGGRGRRRKNPDGQIKKRGLGRSIDAFNLLGKLNEQIEEEGRTDLIPLRDTVAARIEGY</sequence>
<dbReference type="AlphaFoldDB" id="A0A0F9FPE0"/>
<feature type="non-terminal residue" evidence="2">
    <location>
        <position position="96"/>
    </location>
</feature>
<gene>
    <name evidence="2" type="ORF">LCGC14_1925680</name>
</gene>
<reference evidence="2" key="1">
    <citation type="journal article" date="2015" name="Nature">
        <title>Complex archaea that bridge the gap between prokaryotes and eukaryotes.</title>
        <authorList>
            <person name="Spang A."/>
            <person name="Saw J.H."/>
            <person name="Jorgensen S.L."/>
            <person name="Zaremba-Niedzwiedzka K."/>
            <person name="Martijn J."/>
            <person name="Lind A.E."/>
            <person name="van Eijk R."/>
            <person name="Schleper C."/>
            <person name="Guy L."/>
            <person name="Ettema T.J."/>
        </authorList>
    </citation>
    <scope>NUCLEOTIDE SEQUENCE</scope>
</reference>
<evidence type="ECO:0000313" key="2">
    <source>
        <dbReference type="EMBL" id="KKL88344.1"/>
    </source>
</evidence>
<protein>
    <submittedName>
        <fullName evidence="2">Uncharacterized protein</fullName>
    </submittedName>
</protein>
<feature type="region of interest" description="Disordered" evidence="1">
    <location>
        <begin position="36"/>
        <end position="55"/>
    </location>
</feature>
<name>A0A0F9FPE0_9ZZZZ</name>